<organism evidence="2 5">
    <name type="scientific">Rotaria sordida</name>
    <dbReference type="NCBI Taxonomy" id="392033"/>
    <lineage>
        <taxon>Eukaryota</taxon>
        <taxon>Metazoa</taxon>
        <taxon>Spiralia</taxon>
        <taxon>Gnathifera</taxon>
        <taxon>Rotifera</taxon>
        <taxon>Eurotatoria</taxon>
        <taxon>Bdelloidea</taxon>
        <taxon>Philodinida</taxon>
        <taxon>Philodinidae</taxon>
        <taxon>Rotaria</taxon>
    </lineage>
</organism>
<proteinExistence type="predicted"/>
<reference evidence="2" key="1">
    <citation type="submission" date="2021-02" db="EMBL/GenBank/DDBJ databases">
        <authorList>
            <person name="Nowell W R."/>
        </authorList>
    </citation>
    <scope>NUCLEOTIDE SEQUENCE</scope>
</reference>
<sequence length="42" mass="5059">EYARADDKQKQTMKLFNDTLQRVPERGTFQLESVLNSRYFFS</sequence>
<name>A0A815SF99_9BILA</name>
<feature type="domain" description="DNA-directed RNA polymerase C-terminal" evidence="1">
    <location>
        <begin position="6"/>
        <end position="42"/>
    </location>
</feature>
<dbReference type="EMBL" id="CAJOBD010012558">
    <property type="protein sequence ID" value="CAF4181692.1"/>
    <property type="molecule type" value="Genomic_DNA"/>
</dbReference>
<dbReference type="InterPro" id="IPR046950">
    <property type="entry name" value="DNA-dir_Rpol_C_phage-type"/>
</dbReference>
<evidence type="ECO:0000259" key="1">
    <source>
        <dbReference type="Pfam" id="PF00940"/>
    </source>
</evidence>
<protein>
    <recommendedName>
        <fullName evidence="1">DNA-directed RNA polymerase C-terminal domain-containing protein</fullName>
    </recommendedName>
</protein>
<dbReference type="Pfam" id="PF00940">
    <property type="entry name" value="RNA_pol"/>
    <property type="match status" value="1"/>
</dbReference>
<evidence type="ECO:0000313" key="2">
    <source>
        <dbReference type="EMBL" id="CAF1490471.1"/>
    </source>
</evidence>
<gene>
    <name evidence="3" type="ORF">FNK824_LOCUS23672</name>
    <name evidence="4" type="ORF">JBS370_LOCUS35547</name>
    <name evidence="2" type="ORF">ZHD862_LOCUS36979</name>
</gene>
<feature type="non-terminal residue" evidence="2">
    <location>
        <position position="1"/>
    </location>
</feature>
<dbReference type="EMBL" id="CAJOBE010005064">
    <property type="protein sequence ID" value="CAF3959062.1"/>
    <property type="molecule type" value="Genomic_DNA"/>
</dbReference>
<comment type="caution">
    <text evidence="2">The sequence shown here is derived from an EMBL/GenBank/DDBJ whole genome shotgun (WGS) entry which is preliminary data.</text>
</comment>
<dbReference type="AlphaFoldDB" id="A0A815SF99"/>
<evidence type="ECO:0000313" key="4">
    <source>
        <dbReference type="EMBL" id="CAF4181692.1"/>
    </source>
</evidence>
<dbReference type="Proteomes" id="UP000663836">
    <property type="component" value="Unassembled WGS sequence"/>
</dbReference>
<dbReference type="Proteomes" id="UP000663874">
    <property type="component" value="Unassembled WGS sequence"/>
</dbReference>
<dbReference type="EMBL" id="CAJNOT010006485">
    <property type="protein sequence ID" value="CAF1490471.1"/>
    <property type="molecule type" value="Genomic_DNA"/>
</dbReference>
<evidence type="ECO:0000313" key="5">
    <source>
        <dbReference type="Proteomes" id="UP000663864"/>
    </source>
</evidence>
<accession>A0A815SF99</accession>
<dbReference type="Proteomes" id="UP000663864">
    <property type="component" value="Unassembled WGS sequence"/>
</dbReference>
<evidence type="ECO:0000313" key="3">
    <source>
        <dbReference type="EMBL" id="CAF3959062.1"/>
    </source>
</evidence>